<proteinExistence type="predicted"/>
<evidence type="ECO:0000313" key="1">
    <source>
        <dbReference type="EMBL" id="ADO82766.1"/>
    </source>
</evidence>
<dbReference type="KEGG" id="ipo:Ilyop_0985"/>
<evidence type="ECO:0000313" key="2">
    <source>
        <dbReference type="Proteomes" id="UP000006875"/>
    </source>
</evidence>
<dbReference type="RefSeq" id="WP_013387434.1">
    <property type="nucleotide sequence ID" value="NC_014632.1"/>
</dbReference>
<reference evidence="1 2" key="1">
    <citation type="journal article" date="2010" name="Stand. Genomic Sci.">
        <title>Complete genome sequence of Ilyobacter polytropus type strain (CuHbu1).</title>
        <authorList>
            <person name="Sikorski J."/>
            <person name="Chertkov O."/>
            <person name="Lapidus A."/>
            <person name="Nolan M."/>
            <person name="Lucas S."/>
            <person name="Del Rio T.G."/>
            <person name="Tice H."/>
            <person name="Cheng J.F."/>
            <person name="Tapia R."/>
            <person name="Han C."/>
            <person name="Goodwin L."/>
            <person name="Pitluck S."/>
            <person name="Liolios K."/>
            <person name="Ivanova N."/>
            <person name="Mavromatis K."/>
            <person name="Mikhailova N."/>
            <person name="Pati A."/>
            <person name="Chen A."/>
            <person name="Palaniappan K."/>
            <person name="Land M."/>
            <person name="Hauser L."/>
            <person name="Chang Y.J."/>
            <person name="Jeffries C.D."/>
            <person name="Brambilla E."/>
            <person name="Yasawong M."/>
            <person name="Rohde M."/>
            <person name="Pukall R."/>
            <person name="Spring S."/>
            <person name="Goker M."/>
            <person name="Woyke T."/>
            <person name="Bristow J."/>
            <person name="Eisen J.A."/>
            <person name="Markowitz V."/>
            <person name="Hugenholtz P."/>
            <person name="Kyrpides N.C."/>
            <person name="Klenk H.P."/>
        </authorList>
    </citation>
    <scope>NUCLEOTIDE SEQUENCE [LARGE SCALE GENOMIC DNA]</scope>
    <source>
        <strain evidence="2">ATCC 51220 / DSM 2926 / LMG 16218 / CuHBu1</strain>
    </source>
</reference>
<accession>E3H967</accession>
<dbReference type="AlphaFoldDB" id="E3H967"/>
<keyword evidence="2" id="KW-1185">Reference proteome</keyword>
<dbReference type="EMBL" id="CP002281">
    <property type="protein sequence ID" value="ADO82766.1"/>
    <property type="molecule type" value="Genomic_DNA"/>
</dbReference>
<gene>
    <name evidence="1" type="ordered locus">Ilyop_0985</name>
</gene>
<name>E3H967_ILYPC</name>
<dbReference type="HOGENOM" id="CLU_3026179_0_0_0"/>
<dbReference type="Proteomes" id="UP000006875">
    <property type="component" value="Chromosome"/>
</dbReference>
<organism evidence="1 2">
    <name type="scientific">Ilyobacter polytropus (strain ATCC 51220 / DSM 2926 / LMG 16218 / CuHBu1)</name>
    <dbReference type="NCBI Taxonomy" id="572544"/>
    <lineage>
        <taxon>Bacteria</taxon>
        <taxon>Fusobacteriati</taxon>
        <taxon>Fusobacteriota</taxon>
        <taxon>Fusobacteriia</taxon>
        <taxon>Fusobacteriales</taxon>
        <taxon>Fusobacteriaceae</taxon>
        <taxon>Ilyobacter</taxon>
    </lineage>
</organism>
<protein>
    <submittedName>
        <fullName evidence="1">Uncharacterized protein</fullName>
    </submittedName>
</protein>
<sequence length="55" mass="6646">MEKCEGCFIYRGQEDLIKKYKEIQNKIYLSPLAVTIEEIEFYHKNKKIFGRDTDK</sequence>